<accession>A0A9W7D9B5</accession>
<sequence>MTYFATTWDNFIRNLGMLGNTDQYFAPTGCSPHSRTPHFMTGFTKCKSGDNIRDDTASSDIQREIYAPLEDISALQQQFVDNVLLKYIT</sequence>
<dbReference type="Proteomes" id="UP001165121">
    <property type="component" value="Unassembled WGS sequence"/>
</dbReference>
<reference evidence="1" key="1">
    <citation type="submission" date="2023-04" db="EMBL/GenBank/DDBJ databases">
        <title>Phytophthora fragariaefolia NBRC 109709.</title>
        <authorList>
            <person name="Ichikawa N."/>
            <person name="Sato H."/>
            <person name="Tonouchi N."/>
        </authorList>
    </citation>
    <scope>NUCLEOTIDE SEQUENCE</scope>
    <source>
        <strain evidence="1">NBRC 109709</strain>
    </source>
</reference>
<organism evidence="1 2">
    <name type="scientific">Phytophthora fragariaefolia</name>
    <dbReference type="NCBI Taxonomy" id="1490495"/>
    <lineage>
        <taxon>Eukaryota</taxon>
        <taxon>Sar</taxon>
        <taxon>Stramenopiles</taxon>
        <taxon>Oomycota</taxon>
        <taxon>Peronosporomycetes</taxon>
        <taxon>Peronosporales</taxon>
        <taxon>Peronosporaceae</taxon>
        <taxon>Phytophthora</taxon>
    </lineage>
</organism>
<evidence type="ECO:0000313" key="2">
    <source>
        <dbReference type="Proteomes" id="UP001165121"/>
    </source>
</evidence>
<comment type="caution">
    <text evidence="1">The sequence shown here is derived from an EMBL/GenBank/DDBJ whole genome shotgun (WGS) entry which is preliminary data.</text>
</comment>
<protein>
    <submittedName>
        <fullName evidence="1">Unnamed protein product</fullName>
    </submittedName>
</protein>
<evidence type="ECO:0000313" key="1">
    <source>
        <dbReference type="EMBL" id="GMF81792.1"/>
    </source>
</evidence>
<dbReference type="EMBL" id="BSXT01010689">
    <property type="protein sequence ID" value="GMF81792.1"/>
    <property type="molecule type" value="Genomic_DNA"/>
</dbReference>
<dbReference type="AlphaFoldDB" id="A0A9W7D9B5"/>
<name>A0A9W7D9B5_9STRA</name>
<keyword evidence="2" id="KW-1185">Reference proteome</keyword>
<gene>
    <name evidence="1" type="ORF">Pfra01_002875900</name>
</gene>
<proteinExistence type="predicted"/>